<keyword evidence="2" id="KW-1185">Reference proteome</keyword>
<dbReference type="AlphaFoldDB" id="A0A0C3RUW8"/>
<accession>A0A0C3RUW8</accession>
<dbReference type="EMBL" id="KN840558">
    <property type="protein sequence ID" value="KIP04916.1"/>
    <property type="molecule type" value="Genomic_DNA"/>
</dbReference>
<dbReference type="Proteomes" id="UP000053257">
    <property type="component" value="Unassembled WGS sequence"/>
</dbReference>
<reference evidence="1 2" key="1">
    <citation type="journal article" date="2014" name="PLoS Genet.">
        <title>Analysis of the Phlebiopsis gigantea genome, transcriptome and secretome provides insight into its pioneer colonization strategies of wood.</title>
        <authorList>
            <person name="Hori C."/>
            <person name="Ishida T."/>
            <person name="Igarashi K."/>
            <person name="Samejima M."/>
            <person name="Suzuki H."/>
            <person name="Master E."/>
            <person name="Ferreira P."/>
            <person name="Ruiz-Duenas F.J."/>
            <person name="Held B."/>
            <person name="Canessa P."/>
            <person name="Larrondo L.F."/>
            <person name="Schmoll M."/>
            <person name="Druzhinina I.S."/>
            <person name="Kubicek C.P."/>
            <person name="Gaskell J.A."/>
            <person name="Kersten P."/>
            <person name="St John F."/>
            <person name="Glasner J."/>
            <person name="Sabat G."/>
            <person name="Splinter BonDurant S."/>
            <person name="Syed K."/>
            <person name="Yadav J."/>
            <person name="Mgbeahuruike A.C."/>
            <person name="Kovalchuk A."/>
            <person name="Asiegbu F.O."/>
            <person name="Lackner G."/>
            <person name="Hoffmeister D."/>
            <person name="Rencoret J."/>
            <person name="Gutierrez A."/>
            <person name="Sun H."/>
            <person name="Lindquist E."/>
            <person name="Barry K."/>
            <person name="Riley R."/>
            <person name="Grigoriev I.V."/>
            <person name="Henrissat B."/>
            <person name="Kues U."/>
            <person name="Berka R.M."/>
            <person name="Martinez A.T."/>
            <person name="Covert S.F."/>
            <person name="Blanchette R.A."/>
            <person name="Cullen D."/>
        </authorList>
    </citation>
    <scope>NUCLEOTIDE SEQUENCE [LARGE SCALE GENOMIC DNA]</scope>
    <source>
        <strain evidence="1 2">11061_1 CR5-6</strain>
    </source>
</reference>
<gene>
    <name evidence="1" type="ORF">PHLGIDRAFT_120274</name>
</gene>
<organism evidence="1 2">
    <name type="scientific">Phlebiopsis gigantea (strain 11061_1 CR5-6)</name>
    <name type="common">White-rot fungus</name>
    <name type="synonym">Peniophora gigantea</name>
    <dbReference type="NCBI Taxonomy" id="745531"/>
    <lineage>
        <taxon>Eukaryota</taxon>
        <taxon>Fungi</taxon>
        <taxon>Dikarya</taxon>
        <taxon>Basidiomycota</taxon>
        <taxon>Agaricomycotina</taxon>
        <taxon>Agaricomycetes</taxon>
        <taxon>Polyporales</taxon>
        <taxon>Phanerochaetaceae</taxon>
        <taxon>Phlebiopsis</taxon>
    </lineage>
</organism>
<proteinExistence type="predicted"/>
<evidence type="ECO:0000313" key="2">
    <source>
        <dbReference type="Proteomes" id="UP000053257"/>
    </source>
</evidence>
<dbReference type="HOGENOM" id="CLU_1865859_0_0_1"/>
<evidence type="ECO:0000313" key="1">
    <source>
        <dbReference type="EMBL" id="KIP04916.1"/>
    </source>
</evidence>
<sequence>MPTLPQLWTPALAARATELTSLEMSLAYPKYYYAETLLAMPPPLSFPALRQFVYRDSPSFPLGTQFLCNTLRKLIFLPRPIGYTSWQVEGCITAATLARALARMPHLEELYMRVEDMDVHLEKARVTALEHHQYGVY</sequence>
<protein>
    <submittedName>
        <fullName evidence="1">Uncharacterized protein</fullName>
    </submittedName>
</protein>
<name>A0A0C3RUW8_PHLG1</name>